<keyword evidence="1" id="KW-1133">Transmembrane helix</keyword>
<evidence type="ECO:0000256" key="1">
    <source>
        <dbReference type="SAM" id="Phobius"/>
    </source>
</evidence>
<keyword evidence="1" id="KW-0472">Membrane</keyword>
<evidence type="ECO:0000313" key="2">
    <source>
        <dbReference type="EMBL" id="CAD8136711.1"/>
    </source>
</evidence>
<accession>A0A8S1S641</accession>
<gene>
    <name evidence="2" type="ORF">POCTA_138.1.T0070528</name>
</gene>
<keyword evidence="1" id="KW-0812">Transmembrane</keyword>
<dbReference type="EMBL" id="CAJJDP010000006">
    <property type="protein sequence ID" value="CAD8136711.1"/>
    <property type="molecule type" value="Genomic_DNA"/>
</dbReference>
<reference evidence="2" key="1">
    <citation type="submission" date="2021-01" db="EMBL/GenBank/DDBJ databases">
        <authorList>
            <consortium name="Genoscope - CEA"/>
            <person name="William W."/>
        </authorList>
    </citation>
    <scope>NUCLEOTIDE SEQUENCE</scope>
</reference>
<keyword evidence="3" id="KW-1185">Reference proteome</keyword>
<dbReference type="AlphaFoldDB" id="A0A8S1S641"/>
<comment type="caution">
    <text evidence="2">The sequence shown here is derived from an EMBL/GenBank/DDBJ whole genome shotgun (WGS) entry which is preliminary data.</text>
</comment>
<protein>
    <submittedName>
        <fullName evidence="2">Uncharacterized protein</fullName>
    </submittedName>
</protein>
<dbReference type="Proteomes" id="UP000683925">
    <property type="component" value="Unassembled WGS sequence"/>
</dbReference>
<feature type="transmembrane region" description="Helical" evidence="1">
    <location>
        <begin position="93"/>
        <end position="110"/>
    </location>
</feature>
<evidence type="ECO:0000313" key="3">
    <source>
        <dbReference type="Proteomes" id="UP000683925"/>
    </source>
</evidence>
<sequence length="115" mass="13596">MAQEAQYPKNKDVQLYQIPELKKEREGNPLMTLVPSQIPSVRMQELETQNTLVVKVIFKKFQLLLVNIQLNSTIKTRIHGRLSNTLQNEQVEILQIIYFSLFLFLNYIKYDSIKR</sequence>
<proteinExistence type="predicted"/>
<name>A0A8S1S641_PAROT</name>
<organism evidence="2 3">
    <name type="scientific">Paramecium octaurelia</name>
    <dbReference type="NCBI Taxonomy" id="43137"/>
    <lineage>
        <taxon>Eukaryota</taxon>
        <taxon>Sar</taxon>
        <taxon>Alveolata</taxon>
        <taxon>Ciliophora</taxon>
        <taxon>Intramacronucleata</taxon>
        <taxon>Oligohymenophorea</taxon>
        <taxon>Peniculida</taxon>
        <taxon>Parameciidae</taxon>
        <taxon>Paramecium</taxon>
    </lineage>
</organism>